<sequence length="199" mass="22385">MGLLHFLDLPLELLLSILKRIDTLHDKLSVVFTCHKLYSALYYDVVSEQIRRGAGKDVYGLREDLLVRKPGTANSEPIRLERFRPFVFSGSSVSEDGASLMVKLIVPRFMPPDDDFHEGDIIIEKNTVYVYRNVKGSKSTDVDNTLSEVFEVQWNAHLRYGTGIAPSAMVDDTFAIVGEWPGIAIMGPLNAPLWNSRTK</sequence>
<gene>
    <name evidence="1" type="ORF">AAF712_009134</name>
</gene>
<name>A0ABR2ZSD7_9AGAR</name>
<protein>
    <recommendedName>
        <fullName evidence="3">F-box domain-containing protein</fullName>
    </recommendedName>
</protein>
<evidence type="ECO:0000313" key="2">
    <source>
        <dbReference type="Proteomes" id="UP001437256"/>
    </source>
</evidence>
<organism evidence="1 2">
    <name type="scientific">Marasmius tenuissimus</name>
    <dbReference type="NCBI Taxonomy" id="585030"/>
    <lineage>
        <taxon>Eukaryota</taxon>
        <taxon>Fungi</taxon>
        <taxon>Dikarya</taxon>
        <taxon>Basidiomycota</taxon>
        <taxon>Agaricomycotina</taxon>
        <taxon>Agaricomycetes</taxon>
        <taxon>Agaricomycetidae</taxon>
        <taxon>Agaricales</taxon>
        <taxon>Marasmiineae</taxon>
        <taxon>Marasmiaceae</taxon>
        <taxon>Marasmius</taxon>
    </lineage>
</organism>
<comment type="caution">
    <text evidence="1">The sequence shown here is derived from an EMBL/GenBank/DDBJ whole genome shotgun (WGS) entry which is preliminary data.</text>
</comment>
<evidence type="ECO:0008006" key="3">
    <source>
        <dbReference type="Google" id="ProtNLM"/>
    </source>
</evidence>
<evidence type="ECO:0000313" key="1">
    <source>
        <dbReference type="EMBL" id="KAL0063944.1"/>
    </source>
</evidence>
<keyword evidence="2" id="KW-1185">Reference proteome</keyword>
<proteinExistence type="predicted"/>
<reference evidence="1 2" key="1">
    <citation type="submission" date="2024-05" db="EMBL/GenBank/DDBJ databases">
        <title>A draft genome resource for the thread blight pathogen Marasmius tenuissimus strain MS-2.</title>
        <authorList>
            <person name="Yulfo-Soto G.E."/>
            <person name="Baruah I.K."/>
            <person name="Amoako-Attah I."/>
            <person name="Bukari Y."/>
            <person name="Meinhardt L.W."/>
            <person name="Bailey B.A."/>
            <person name="Cohen S.P."/>
        </authorList>
    </citation>
    <scope>NUCLEOTIDE SEQUENCE [LARGE SCALE GENOMIC DNA]</scope>
    <source>
        <strain evidence="1 2">MS-2</strain>
    </source>
</reference>
<accession>A0ABR2ZSD7</accession>
<dbReference type="Proteomes" id="UP001437256">
    <property type="component" value="Unassembled WGS sequence"/>
</dbReference>
<dbReference type="EMBL" id="JBBXMP010000070">
    <property type="protein sequence ID" value="KAL0063944.1"/>
    <property type="molecule type" value="Genomic_DNA"/>
</dbReference>